<feature type="domain" description="GH18" evidence="1">
    <location>
        <begin position="2"/>
        <end position="313"/>
    </location>
</feature>
<evidence type="ECO:0000313" key="3">
    <source>
        <dbReference type="Proteomes" id="UP000665020"/>
    </source>
</evidence>
<accession>A0A8A7KKX0</accession>
<dbReference type="Gene3D" id="3.20.20.80">
    <property type="entry name" value="Glycosidases"/>
    <property type="match status" value="1"/>
</dbReference>
<dbReference type="GO" id="GO:0005975">
    <property type="term" value="P:carbohydrate metabolic process"/>
    <property type="evidence" value="ECO:0007669"/>
    <property type="project" value="InterPro"/>
</dbReference>
<dbReference type="InterPro" id="IPR001223">
    <property type="entry name" value="Glyco_hydro18_cat"/>
</dbReference>
<keyword evidence="3" id="KW-1185">Reference proteome</keyword>
<dbReference type="PROSITE" id="PS51910">
    <property type="entry name" value="GH18_2"/>
    <property type="match status" value="1"/>
</dbReference>
<dbReference type="KEGG" id="ifn:GM661_16795"/>
<gene>
    <name evidence="2" type="ORF">GM661_16795</name>
</gene>
<sequence length="313" mass="35737">MFIVLGYHLLNNKKGLSSIMENSSCLNKILPTWLEIKENGSLLIKDFTGELSLIAGHYNVEEIIPLLQNYQLASKVSNIIIEDDNSTRAMLADLIPFLNKYGFQGININMEGVKYSNKEPFAEFIKKVTSKLHEHNIKIGLSIPAKVENNKDSTWSGAYDYHILGEIVDSIIIMAYDYHWPGGPPGPIAPLNWIQDVIDYAIIEIPIEKIFLALGLYGYDWTIDSDKRASGLIYSQVMNIASKYKLQIDWDQESSSPYFLYKENNEAHEVWFENKVSIARKLKLIQEYQLAGVAFWRPGQEDPGIWQLITEVK</sequence>
<dbReference type="EMBL" id="CP046640">
    <property type="protein sequence ID" value="QTL99487.1"/>
    <property type="molecule type" value="Genomic_DNA"/>
</dbReference>
<dbReference type="SUPFAM" id="SSF51445">
    <property type="entry name" value="(Trans)glycosidases"/>
    <property type="match status" value="1"/>
</dbReference>
<dbReference type="RefSeq" id="WP_230867827.1">
    <property type="nucleotide sequence ID" value="NZ_CP046640.1"/>
</dbReference>
<dbReference type="PANTHER" id="PTHR46066">
    <property type="entry name" value="CHITINASE DOMAIN-CONTAINING PROTEIN 1 FAMILY MEMBER"/>
    <property type="match status" value="1"/>
</dbReference>
<dbReference type="Proteomes" id="UP000665020">
    <property type="component" value="Chromosome"/>
</dbReference>
<dbReference type="SMART" id="SM00636">
    <property type="entry name" value="Glyco_18"/>
    <property type="match status" value="1"/>
</dbReference>
<proteinExistence type="predicted"/>
<dbReference type="AlphaFoldDB" id="A0A8A7KKX0"/>
<evidence type="ECO:0000313" key="2">
    <source>
        <dbReference type="EMBL" id="QTL99487.1"/>
    </source>
</evidence>
<organism evidence="2 3">
    <name type="scientific">Iocasia fonsfrigidae</name>
    <dbReference type="NCBI Taxonomy" id="2682810"/>
    <lineage>
        <taxon>Bacteria</taxon>
        <taxon>Bacillati</taxon>
        <taxon>Bacillota</taxon>
        <taxon>Clostridia</taxon>
        <taxon>Halanaerobiales</taxon>
        <taxon>Halanaerobiaceae</taxon>
        <taxon>Iocasia</taxon>
    </lineage>
</organism>
<dbReference type="Gene3D" id="3.10.50.10">
    <property type="match status" value="1"/>
</dbReference>
<evidence type="ECO:0000259" key="1">
    <source>
        <dbReference type="PROSITE" id="PS51910"/>
    </source>
</evidence>
<dbReference type="InterPro" id="IPR011583">
    <property type="entry name" value="Chitinase_II/V-like_cat"/>
</dbReference>
<dbReference type="InterPro" id="IPR017853">
    <property type="entry name" value="GH"/>
</dbReference>
<name>A0A8A7KKX0_9FIRM</name>
<dbReference type="PANTHER" id="PTHR46066:SF2">
    <property type="entry name" value="CHITINASE DOMAIN-CONTAINING PROTEIN 1"/>
    <property type="match status" value="1"/>
</dbReference>
<dbReference type="InterPro" id="IPR029070">
    <property type="entry name" value="Chitinase_insertion_sf"/>
</dbReference>
<reference evidence="2" key="1">
    <citation type="submission" date="2019-12" db="EMBL/GenBank/DDBJ databases">
        <authorList>
            <person name="zhang j."/>
            <person name="sun C.M."/>
        </authorList>
    </citation>
    <scope>NUCLEOTIDE SEQUENCE</scope>
    <source>
        <strain evidence="2">NS-1</strain>
    </source>
</reference>
<dbReference type="GO" id="GO:0008061">
    <property type="term" value="F:chitin binding"/>
    <property type="evidence" value="ECO:0007669"/>
    <property type="project" value="InterPro"/>
</dbReference>
<protein>
    <recommendedName>
        <fullName evidence="1">GH18 domain-containing protein</fullName>
    </recommendedName>
</protein>
<dbReference type="Pfam" id="PF00704">
    <property type="entry name" value="Glyco_hydro_18"/>
    <property type="match status" value="1"/>
</dbReference>